<protein>
    <submittedName>
        <fullName evidence="5">Uncharacterized protein</fullName>
    </submittedName>
</protein>
<feature type="compositionally biased region" description="Low complexity" evidence="4">
    <location>
        <begin position="786"/>
        <end position="840"/>
    </location>
</feature>
<sequence>MEHGSREAGRPRAMAASASLRIHSNDDNHEDAVVVSVEPQESTPQPEATTASSTTMNSGGGSTATSTGPRSCCHASNGQPPQMEGSSITTPATNDAAASTAPHRLQGLVQLDRSFVELEHTSCTDTNPVNTLLRACREGNLAEVEQLLITHGCGLLQSATNEHTCPLAEAALSGKRIVCEVVIAQDRDQLAWTNASNETVLFNAALGGSVDVFSLLVSEGSLNCTHRNTQGTSPIFFAAARGKLDIVRWICRHARGVLRHTNDQRESFASVACKKGRMNIVEWLVSKKVDLSNFHIASESPFLVACRAGRHDVVTFLLERNVSLEPHRSAFTDEASNALAACAMGGHDDLVALFLEKHVFTVQSYVEALNKAVTSNFPHIALQIFNAIDAGKIHHPFDFAGHTLGVLIRHGHPRHAARLLQQHDKHERFAQGLVQFLIPAVRSGRLDMVKWVVSTDIARRETGAAAAVQMMRRLSIRGRPAKYQSPSARELAAALAGCEHMPAIVHEGLKEARFHLVKWLTITLRLPASAFIWERGTALHMAAAAGHTEAAFFFAEHMHLPADKPDVNGNRPLHLAARAGATAIVRLLLVSGADLAARNKADRQPLGMALLHDRDLTAHVLREAPSLTPVHVALAGHMHGLLADRLRRGVLNPETALNDPAFGAAMPTFVQLARNMIRAPPLAMSNVNDRLEALLRSNNDNDDGGGGVDDGDGESGSSGSEGDGDGGDYVHDIDADDDDDGDDDGSADALASETSSAIGGASGGGGDEAIVHHHVTSLFAQPIPSIASASSSSSSSSSSSAHAPTPTTTPTTTPALTAASTASSLPQPSQQQQQQQQQQQRTLRRRRKKKKRAVPGPLADGTMVPTTITRTELLRGGGGGYDATVLPALDAPVSVTLLGASQGPLPRRVCVDVLRTLNMAINISRPWNPSNHRLFPTAYRHLVFKLLLCFMHERFSDVPQEHVFAIIKHMTRAAIQQ</sequence>
<dbReference type="OrthoDB" id="6781668at2759"/>
<dbReference type="KEGG" id="sre:PTSG_09530"/>
<keyword evidence="1" id="KW-0677">Repeat</keyword>
<evidence type="ECO:0000256" key="1">
    <source>
        <dbReference type="ARBA" id="ARBA00022737"/>
    </source>
</evidence>
<keyword evidence="2 3" id="KW-0040">ANK repeat</keyword>
<accession>F2UL96</accession>
<dbReference type="InterPro" id="IPR002110">
    <property type="entry name" value="Ankyrin_rpt"/>
</dbReference>
<evidence type="ECO:0000256" key="2">
    <source>
        <dbReference type="ARBA" id="ARBA00023043"/>
    </source>
</evidence>
<dbReference type="SUPFAM" id="SSF48403">
    <property type="entry name" value="Ankyrin repeat"/>
    <property type="match status" value="1"/>
</dbReference>
<dbReference type="SUPFAM" id="SSF140860">
    <property type="entry name" value="Pseudo ankyrin repeat-like"/>
    <property type="match status" value="1"/>
</dbReference>
<evidence type="ECO:0000256" key="4">
    <source>
        <dbReference type="SAM" id="MobiDB-lite"/>
    </source>
</evidence>
<feature type="repeat" description="ANK" evidence="3">
    <location>
        <begin position="568"/>
        <end position="600"/>
    </location>
</feature>
<dbReference type="AlphaFoldDB" id="F2UL96"/>
<dbReference type="Proteomes" id="UP000007799">
    <property type="component" value="Unassembled WGS sequence"/>
</dbReference>
<dbReference type="PROSITE" id="PS50297">
    <property type="entry name" value="ANK_REP_REGION"/>
    <property type="match status" value="1"/>
</dbReference>
<keyword evidence="6" id="KW-1185">Reference proteome</keyword>
<evidence type="ECO:0000256" key="3">
    <source>
        <dbReference type="PROSITE-ProRule" id="PRU00023"/>
    </source>
</evidence>
<dbReference type="InParanoid" id="F2UL96"/>
<dbReference type="EMBL" id="GL832980">
    <property type="protein sequence ID" value="EGD77895.1"/>
    <property type="molecule type" value="Genomic_DNA"/>
</dbReference>
<dbReference type="PANTHER" id="PTHR24198:SF165">
    <property type="entry name" value="ANKYRIN REPEAT-CONTAINING PROTEIN-RELATED"/>
    <property type="match status" value="1"/>
</dbReference>
<dbReference type="STRING" id="946362.F2UL96"/>
<dbReference type="Pfam" id="PF12796">
    <property type="entry name" value="Ank_2"/>
    <property type="match status" value="1"/>
</dbReference>
<feature type="region of interest" description="Disordered" evidence="4">
    <location>
        <begin position="1"/>
        <end position="100"/>
    </location>
</feature>
<feature type="compositionally biased region" description="Low complexity" evidence="4">
    <location>
        <begin position="48"/>
        <end position="68"/>
    </location>
</feature>
<feature type="compositionally biased region" description="Gly residues" evidence="4">
    <location>
        <begin position="704"/>
        <end position="721"/>
    </location>
</feature>
<evidence type="ECO:0000313" key="5">
    <source>
        <dbReference type="EMBL" id="EGD77895.1"/>
    </source>
</evidence>
<dbReference type="PROSITE" id="PS50088">
    <property type="entry name" value="ANK_REPEAT"/>
    <property type="match status" value="1"/>
</dbReference>
<feature type="compositionally biased region" description="Basic and acidic residues" evidence="4">
    <location>
        <begin position="1"/>
        <end position="10"/>
    </location>
</feature>
<dbReference type="eggNOG" id="KOG0504">
    <property type="taxonomic scope" value="Eukaryota"/>
</dbReference>
<dbReference type="SMART" id="SM00248">
    <property type="entry name" value="ANK"/>
    <property type="match status" value="7"/>
</dbReference>
<dbReference type="GeneID" id="16070512"/>
<gene>
    <name evidence="5" type="ORF">PTSG_09530</name>
</gene>
<feature type="region of interest" description="Disordered" evidence="4">
    <location>
        <begin position="696"/>
        <end position="768"/>
    </location>
</feature>
<dbReference type="RefSeq" id="XP_004989959.1">
    <property type="nucleotide sequence ID" value="XM_004989902.1"/>
</dbReference>
<dbReference type="PANTHER" id="PTHR24198">
    <property type="entry name" value="ANKYRIN REPEAT AND PROTEIN KINASE DOMAIN-CONTAINING PROTEIN"/>
    <property type="match status" value="1"/>
</dbReference>
<feature type="compositionally biased region" description="Acidic residues" evidence="4">
    <location>
        <begin position="734"/>
        <end position="746"/>
    </location>
</feature>
<reference evidence="5" key="1">
    <citation type="submission" date="2009-08" db="EMBL/GenBank/DDBJ databases">
        <title>Annotation of Salpingoeca rosetta.</title>
        <authorList>
            <consortium name="The Broad Institute Genome Sequencing Platform"/>
            <person name="Russ C."/>
            <person name="Cuomo C."/>
            <person name="Burger G."/>
            <person name="Gray M.W."/>
            <person name="Holland P.W.H."/>
            <person name="King N."/>
            <person name="Lang F.B.F."/>
            <person name="Roger A.J."/>
            <person name="Ruiz-Trillo I."/>
            <person name="Young S.K."/>
            <person name="Zeng Q."/>
            <person name="Gargeya S."/>
            <person name="Alvarado L."/>
            <person name="Berlin A."/>
            <person name="Chapman S.B."/>
            <person name="Chen Z."/>
            <person name="Freedman E."/>
            <person name="Gellesch M."/>
            <person name="Goldberg J."/>
            <person name="Griggs A."/>
            <person name="Gujja S."/>
            <person name="Heilman E."/>
            <person name="Heiman D."/>
            <person name="Howarth C."/>
            <person name="Mehta T."/>
            <person name="Neiman D."/>
            <person name="Pearson M."/>
            <person name="Roberts A."/>
            <person name="Saif S."/>
            <person name="Shea T."/>
            <person name="Shenoy N."/>
            <person name="Sisk P."/>
            <person name="Stolte C."/>
            <person name="Sykes S."/>
            <person name="White J."/>
            <person name="Yandava C."/>
            <person name="Haas B."/>
            <person name="Nusbaum C."/>
            <person name="Birren B."/>
        </authorList>
    </citation>
    <scope>NUCLEOTIDE SEQUENCE [LARGE SCALE GENOMIC DNA]</scope>
    <source>
        <strain evidence="5">ATCC 50818</strain>
    </source>
</reference>
<feature type="compositionally biased region" description="Low complexity" evidence="4">
    <location>
        <begin position="747"/>
        <end position="759"/>
    </location>
</feature>
<dbReference type="Gene3D" id="1.25.40.20">
    <property type="entry name" value="Ankyrin repeat-containing domain"/>
    <property type="match status" value="2"/>
</dbReference>
<proteinExistence type="predicted"/>
<organism evidence="6">
    <name type="scientific">Salpingoeca rosetta (strain ATCC 50818 / BSB-021)</name>
    <dbReference type="NCBI Taxonomy" id="946362"/>
    <lineage>
        <taxon>Eukaryota</taxon>
        <taxon>Choanoflagellata</taxon>
        <taxon>Craspedida</taxon>
        <taxon>Salpingoecidae</taxon>
        <taxon>Salpingoeca</taxon>
    </lineage>
</organism>
<dbReference type="InterPro" id="IPR036770">
    <property type="entry name" value="Ankyrin_rpt-contain_sf"/>
</dbReference>
<feature type="region of interest" description="Disordered" evidence="4">
    <location>
        <begin position="786"/>
        <end position="863"/>
    </location>
</feature>
<evidence type="ECO:0000313" key="6">
    <source>
        <dbReference type="Proteomes" id="UP000007799"/>
    </source>
</evidence>
<feature type="compositionally biased region" description="Polar residues" evidence="4">
    <location>
        <begin position="74"/>
        <end position="97"/>
    </location>
</feature>
<feature type="compositionally biased region" description="Basic and acidic residues" evidence="4">
    <location>
        <begin position="23"/>
        <end position="32"/>
    </location>
</feature>
<name>F2UL96_SALR5</name>
<feature type="compositionally biased region" description="Basic residues" evidence="4">
    <location>
        <begin position="842"/>
        <end position="853"/>
    </location>
</feature>